<reference evidence="3 4" key="1">
    <citation type="submission" date="2018-04" db="EMBL/GenBank/DDBJ databases">
        <title>Genomic Encyclopedia of Archaeal and Bacterial Type Strains, Phase II (KMG-II): from individual species to whole genera.</title>
        <authorList>
            <person name="Goeker M."/>
        </authorList>
    </citation>
    <scope>NUCLEOTIDE SEQUENCE [LARGE SCALE GENOMIC DNA]</scope>
    <source>
        <strain evidence="3 4">DSM 25731</strain>
    </source>
</reference>
<dbReference type="Pfam" id="PF01757">
    <property type="entry name" value="Acyl_transf_3"/>
    <property type="match status" value="1"/>
</dbReference>
<dbReference type="EMBL" id="QBKT01000004">
    <property type="protein sequence ID" value="PTX61447.1"/>
    <property type="molecule type" value="Genomic_DNA"/>
</dbReference>
<dbReference type="AlphaFoldDB" id="A0A2T6BZM9"/>
<feature type="transmembrane region" description="Helical" evidence="1">
    <location>
        <begin position="83"/>
        <end position="105"/>
    </location>
</feature>
<feature type="domain" description="Acyltransferase 3" evidence="2">
    <location>
        <begin position="39"/>
        <end position="380"/>
    </location>
</feature>
<accession>A0A2T6BZM9</accession>
<gene>
    <name evidence="3" type="ORF">C8N46_10490</name>
</gene>
<feature type="transmembrane region" description="Helical" evidence="1">
    <location>
        <begin position="117"/>
        <end position="138"/>
    </location>
</feature>
<feature type="transmembrane region" description="Helical" evidence="1">
    <location>
        <begin position="337"/>
        <end position="355"/>
    </location>
</feature>
<dbReference type="GO" id="GO:0016747">
    <property type="term" value="F:acyltransferase activity, transferring groups other than amino-acyl groups"/>
    <property type="evidence" value="ECO:0007669"/>
    <property type="project" value="InterPro"/>
</dbReference>
<evidence type="ECO:0000313" key="3">
    <source>
        <dbReference type="EMBL" id="PTX61447.1"/>
    </source>
</evidence>
<evidence type="ECO:0000259" key="2">
    <source>
        <dbReference type="Pfam" id="PF01757"/>
    </source>
</evidence>
<organism evidence="3 4">
    <name type="scientific">Kordia periserrulae</name>
    <dbReference type="NCBI Taxonomy" id="701523"/>
    <lineage>
        <taxon>Bacteria</taxon>
        <taxon>Pseudomonadati</taxon>
        <taxon>Bacteroidota</taxon>
        <taxon>Flavobacteriia</taxon>
        <taxon>Flavobacteriales</taxon>
        <taxon>Flavobacteriaceae</taxon>
        <taxon>Kordia</taxon>
    </lineage>
</organism>
<dbReference type="Proteomes" id="UP000244090">
    <property type="component" value="Unassembled WGS sequence"/>
</dbReference>
<dbReference type="PANTHER" id="PTHR36927:SF3">
    <property type="entry name" value="GLUCANS BIOSYNTHESIS PROTEIN C"/>
    <property type="match status" value="1"/>
</dbReference>
<evidence type="ECO:0000313" key="4">
    <source>
        <dbReference type="Proteomes" id="UP000244090"/>
    </source>
</evidence>
<protein>
    <submittedName>
        <fullName evidence="3">Peptidoglycan/LPS O-acetylase OafA/YrhL</fullName>
    </submittedName>
</protein>
<keyword evidence="4" id="KW-1185">Reference proteome</keyword>
<sequence length="399" mass="47637">MYFITKPCKQSLLQGFRYKSLYVCAIKKRTILHTKTRRYDLDWLRVIAILAVYAHHICMPFNGDDFHIMNTDSSKLLDDIMVFFEQFRLPLLFLISGTGTIFAFSKRTWIDFLKERSVRLLLPLFFGIFIIVPPQTFFENRAQYTSYWEIYTNADFEVNHLWFIENLFWMSIIAIPLILFLKSTKSAKFLNLFKHFTAKRFGLFALVIPLSVGFLWLKSYYLSNDKDLFNLSSTFFYSFFFVLGMLFASADMTWKHLNQYRKLNFLLFIISSVVFYTYYYVPGEWIAPYLTKNQGWMLWYLVCCLVGWSFVITLLGYGQIWFNKESTLVKKLNEAIYPFYILHQTVIVVFAYYIVQWEMPIGVKVLILLMTTFPVIIIIYRFFIYPFALTRILFGMKKR</sequence>
<dbReference type="InterPro" id="IPR050623">
    <property type="entry name" value="Glucan_succinyl_AcylTrfase"/>
</dbReference>
<feature type="transmembrane region" description="Helical" evidence="1">
    <location>
        <begin position="161"/>
        <end position="181"/>
    </location>
</feature>
<comment type="caution">
    <text evidence="3">The sequence shown here is derived from an EMBL/GenBank/DDBJ whole genome shotgun (WGS) entry which is preliminary data.</text>
</comment>
<feature type="transmembrane region" description="Helical" evidence="1">
    <location>
        <begin position="296"/>
        <end position="317"/>
    </location>
</feature>
<keyword evidence="1" id="KW-0472">Membrane</keyword>
<evidence type="ECO:0000256" key="1">
    <source>
        <dbReference type="SAM" id="Phobius"/>
    </source>
</evidence>
<feature type="transmembrane region" description="Helical" evidence="1">
    <location>
        <begin position="43"/>
        <end position="63"/>
    </location>
</feature>
<name>A0A2T6BZM9_9FLAO</name>
<dbReference type="InterPro" id="IPR002656">
    <property type="entry name" value="Acyl_transf_3_dom"/>
</dbReference>
<keyword evidence="1" id="KW-0812">Transmembrane</keyword>
<feature type="transmembrane region" description="Helical" evidence="1">
    <location>
        <begin position="361"/>
        <end position="389"/>
    </location>
</feature>
<feature type="transmembrane region" description="Helical" evidence="1">
    <location>
        <begin position="201"/>
        <end position="222"/>
    </location>
</feature>
<dbReference type="PANTHER" id="PTHR36927">
    <property type="entry name" value="BLR4337 PROTEIN"/>
    <property type="match status" value="1"/>
</dbReference>
<feature type="transmembrane region" description="Helical" evidence="1">
    <location>
        <begin position="234"/>
        <end position="251"/>
    </location>
</feature>
<proteinExistence type="predicted"/>
<feature type="transmembrane region" description="Helical" evidence="1">
    <location>
        <begin position="263"/>
        <end position="281"/>
    </location>
</feature>
<keyword evidence="1" id="KW-1133">Transmembrane helix</keyword>